<dbReference type="OrthoDB" id="9788689at2"/>
<dbReference type="RefSeq" id="WP_099306553.1">
    <property type="nucleotide sequence ID" value="NZ_PDVP01000006.1"/>
</dbReference>
<evidence type="ECO:0000256" key="3">
    <source>
        <dbReference type="ARBA" id="ARBA00023211"/>
    </source>
</evidence>
<evidence type="ECO:0000313" key="6">
    <source>
        <dbReference type="Proteomes" id="UP000221168"/>
    </source>
</evidence>
<dbReference type="SUPFAM" id="SSF52768">
    <property type="entry name" value="Arginase/deacetylase"/>
    <property type="match status" value="1"/>
</dbReference>
<dbReference type="PROSITE" id="PS51409">
    <property type="entry name" value="ARGINASE_2"/>
    <property type="match status" value="1"/>
</dbReference>
<evidence type="ECO:0000313" key="5">
    <source>
        <dbReference type="EMBL" id="PHP66787.1"/>
    </source>
</evidence>
<dbReference type="PANTHER" id="PTHR43782">
    <property type="entry name" value="ARGINASE"/>
    <property type="match status" value="1"/>
</dbReference>
<dbReference type="Gene3D" id="3.40.800.10">
    <property type="entry name" value="Ureohydrolase domain"/>
    <property type="match status" value="1"/>
</dbReference>
<sequence>MQRKTLRLNMPQWQGGNEPAYFFGSELLSFLAPRATGPEETVPVDNPADGAILENENGIVGRSAVVRQAKAARALIDKHAPDRIAALGGDCLIDLVPIAYLNERYGGDLGVLWIDCHPDVIGPRHFAHSHAHVLGALLGVGDPDLDAQVPLKLDPRKVIYAGLQEWSEPEGEIIARLGLRNVPASELAQSSRPILDWIEAQGIKHLAIHFDLDVLDPARFTPLLFNNPAVPAGTWNGIPQGRMALEQVMRLLQDVAGACDVVGLAIAEHLPWDMLRLRDAMREMPILGD</sequence>
<dbReference type="EMBL" id="PDVP01000006">
    <property type="protein sequence ID" value="PHP66787.1"/>
    <property type="molecule type" value="Genomic_DNA"/>
</dbReference>
<dbReference type="GO" id="GO:0005829">
    <property type="term" value="C:cytosol"/>
    <property type="evidence" value="ECO:0007669"/>
    <property type="project" value="TreeGrafter"/>
</dbReference>
<dbReference type="AlphaFoldDB" id="A0A2G1QML7"/>
<dbReference type="PANTHER" id="PTHR43782:SF3">
    <property type="entry name" value="ARGINASE"/>
    <property type="match status" value="1"/>
</dbReference>
<keyword evidence="6" id="KW-1185">Reference proteome</keyword>
<evidence type="ECO:0000256" key="4">
    <source>
        <dbReference type="PROSITE-ProRule" id="PRU00742"/>
    </source>
</evidence>
<reference evidence="5 6" key="1">
    <citation type="submission" date="2017-10" db="EMBL/GenBank/DDBJ databases">
        <title>Sedimentibacterium mangrovi gen. nov., sp. nov., a novel member of family Phyllobacteriacea isolated from mangrove sediment.</title>
        <authorList>
            <person name="Liao H."/>
            <person name="Tian Y."/>
        </authorList>
    </citation>
    <scope>NUCLEOTIDE SEQUENCE [LARGE SCALE GENOMIC DNA]</scope>
    <source>
        <strain evidence="5 6">X9-2-2</strain>
    </source>
</reference>
<comment type="similarity">
    <text evidence="4">Belongs to the arginase family.</text>
</comment>
<accession>A0A2G1QML7</accession>
<keyword evidence="1" id="KW-0479">Metal-binding</keyword>
<keyword evidence="2" id="KW-0378">Hydrolase</keyword>
<dbReference type="CDD" id="cd09999">
    <property type="entry name" value="Arginase-like_1"/>
    <property type="match status" value="1"/>
</dbReference>
<keyword evidence="3" id="KW-0464">Manganese</keyword>
<name>A0A2G1QML7_9HYPH</name>
<evidence type="ECO:0000256" key="1">
    <source>
        <dbReference type="ARBA" id="ARBA00022723"/>
    </source>
</evidence>
<evidence type="ECO:0000256" key="2">
    <source>
        <dbReference type="ARBA" id="ARBA00022801"/>
    </source>
</evidence>
<dbReference type="InterPro" id="IPR006035">
    <property type="entry name" value="Ureohydrolase"/>
</dbReference>
<proteinExistence type="inferred from homology"/>
<dbReference type="InterPro" id="IPR023696">
    <property type="entry name" value="Ureohydrolase_dom_sf"/>
</dbReference>
<dbReference type="Pfam" id="PF00491">
    <property type="entry name" value="Arginase"/>
    <property type="match status" value="1"/>
</dbReference>
<gene>
    <name evidence="5" type="ORF">CSC94_11815</name>
</gene>
<dbReference type="Proteomes" id="UP000221168">
    <property type="component" value="Unassembled WGS sequence"/>
</dbReference>
<dbReference type="GO" id="GO:0004053">
    <property type="term" value="F:arginase activity"/>
    <property type="evidence" value="ECO:0007669"/>
    <property type="project" value="TreeGrafter"/>
</dbReference>
<protein>
    <submittedName>
        <fullName evidence="5">Arginase</fullName>
    </submittedName>
</protein>
<comment type="caution">
    <text evidence="5">The sequence shown here is derived from an EMBL/GenBank/DDBJ whole genome shotgun (WGS) entry which is preliminary data.</text>
</comment>
<organism evidence="5 6">
    <name type="scientific">Zhengella mangrovi</name>
    <dbReference type="NCBI Taxonomy" id="1982044"/>
    <lineage>
        <taxon>Bacteria</taxon>
        <taxon>Pseudomonadati</taxon>
        <taxon>Pseudomonadota</taxon>
        <taxon>Alphaproteobacteria</taxon>
        <taxon>Hyphomicrobiales</taxon>
        <taxon>Notoacmeibacteraceae</taxon>
        <taxon>Zhengella</taxon>
    </lineage>
</organism>
<dbReference type="GO" id="GO:0030145">
    <property type="term" value="F:manganese ion binding"/>
    <property type="evidence" value="ECO:0007669"/>
    <property type="project" value="TreeGrafter"/>
</dbReference>